<dbReference type="KEGG" id="tng:GSTEN00006536G001"/>
<dbReference type="AlphaFoldDB" id="Q4T613"/>
<sequence length="60" mass="6242">PYTAHDITKGHPSLAGTPPGHAHSPALSQSPYNPGQNAGSAPLVYSPQTQQMNTQPPSRP</sequence>
<name>Q4T613_TETNG</name>
<reference evidence="2" key="1">
    <citation type="journal article" date="2004" name="Nature">
        <title>Genome duplication in the teleost fish Tetraodon nigroviridis reveals the early vertebrate proto-karyotype.</title>
        <authorList>
            <person name="Jaillon O."/>
            <person name="Aury J.-M."/>
            <person name="Brunet F."/>
            <person name="Petit J.-L."/>
            <person name="Stange-Thomann N."/>
            <person name="Mauceli E."/>
            <person name="Bouneau L."/>
            <person name="Fischer C."/>
            <person name="Ozouf-Costaz C."/>
            <person name="Bernot A."/>
            <person name="Nicaud S."/>
            <person name="Jaffe D."/>
            <person name="Fisher S."/>
            <person name="Lutfalla G."/>
            <person name="Dossat C."/>
            <person name="Segurens B."/>
            <person name="Dasilva C."/>
            <person name="Salanoubat M."/>
            <person name="Levy M."/>
            <person name="Boudet N."/>
            <person name="Castellano S."/>
            <person name="Anthouard V."/>
            <person name="Jubin C."/>
            <person name="Castelli V."/>
            <person name="Katinka M."/>
            <person name="Vacherie B."/>
            <person name="Biemont C."/>
            <person name="Skalli Z."/>
            <person name="Cattolico L."/>
            <person name="Poulain J."/>
            <person name="De Berardinis V."/>
            <person name="Cruaud C."/>
            <person name="Duprat S."/>
            <person name="Brottier P."/>
            <person name="Coutanceau J.-P."/>
            <person name="Gouzy J."/>
            <person name="Parra G."/>
            <person name="Lardier G."/>
            <person name="Chapple C."/>
            <person name="McKernan K.J."/>
            <person name="McEwan P."/>
            <person name="Bosak S."/>
            <person name="Kellis M."/>
            <person name="Volff J.-N."/>
            <person name="Guigo R."/>
            <person name="Zody M.C."/>
            <person name="Mesirov J."/>
            <person name="Lindblad-Toh K."/>
            <person name="Birren B."/>
            <person name="Nusbaum C."/>
            <person name="Kahn D."/>
            <person name="Robinson-Rechavi M."/>
            <person name="Laudet V."/>
            <person name="Schachter V."/>
            <person name="Quetier F."/>
            <person name="Saurin W."/>
            <person name="Scarpelli C."/>
            <person name="Wincker P."/>
            <person name="Lander E.S."/>
            <person name="Weissenbach J."/>
            <person name="Roest Crollius H."/>
        </authorList>
    </citation>
    <scope>NUCLEOTIDE SEQUENCE [LARGE SCALE GENOMIC DNA]</scope>
</reference>
<protein>
    <submittedName>
        <fullName evidence="2">(spotted green pufferfish) hypothetical protein</fullName>
    </submittedName>
</protein>
<feature type="compositionally biased region" description="Polar residues" evidence="1">
    <location>
        <begin position="26"/>
        <end position="39"/>
    </location>
</feature>
<dbReference type="OrthoDB" id="9381573at2759"/>
<reference evidence="2" key="2">
    <citation type="submission" date="2004-02" db="EMBL/GenBank/DDBJ databases">
        <authorList>
            <consortium name="Genoscope"/>
            <consortium name="Whitehead Institute Centre for Genome Research"/>
        </authorList>
    </citation>
    <scope>NUCLEOTIDE SEQUENCE</scope>
</reference>
<evidence type="ECO:0000313" key="2">
    <source>
        <dbReference type="EMBL" id="CAF91669.1"/>
    </source>
</evidence>
<feature type="compositionally biased region" description="Polar residues" evidence="1">
    <location>
        <begin position="46"/>
        <end position="60"/>
    </location>
</feature>
<proteinExistence type="predicted"/>
<dbReference type="EMBL" id="CAAE01008999">
    <property type="protein sequence ID" value="CAF91669.1"/>
    <property type="molecule type" value="Genomic_DNA"/>
</dbReference>
<organism evidence="2">
    <name type="scientific">Tetraodon nigroviridis</name>
    <name type="common">Spotted green pufferfish</name>
    <name type="synonym">Chelonodon nigroviridis</name>
    <dbReference type="NCBI Taxonomy" id="99883"/>
    <lineage>
        <taxon>Eukaryota</taxon>
        <taxon>Metazoa</taxon>
        <taxon>Chordata</taxon>
        <taxon>Craniata</taxon>
        <taxon>Vertebrata</taxon>
        <taxon>Euteleostomi</taxon>
        <taxon>Actinopterygii</taxon>
        <taxon>Neopterygii</taxon>
        <taxon>Teleostei</taxon>
        <taxon>Neoteleostei</taxon>
        <taxon>Acanthomorphata</taxon>
        <taxon>Eupercaria</taxon>
        <taxon>Tetraodontiformes</taxon>
        <taxon>Tetradontoidea</taxon>
        <taxon>Tetraodontidae</taxon>
        <taxon>Tetraodon</taxon>
    </lineage>
</organism>
<evidence type="ECO:0000256" key="1">
    <source>
        <dbReference type="SAM" id="MobiDB-lite"/>
    </source>
</evidence>
<accession>Q4T613</accession>
<feature type="non-terminal residue" evidence="2">
    <location>
        <position position="60"/>
    </location>
</feature>
<feature type="region of interest" description="Disordered" evidence="1">
    <location>
        <begin position="1"/>
        <end position="60"/>
    </location>
</feature>
<feature type="non-terminal residue" evidence="2">
    <location>
        <position position="1"/>
    </location>
</feature>
<comment type="caution">
    <text evidence="2">The sequence shown here is derived from an EMBL/GenBank/DDBJ whole genome shotgun (WGS) entry which is preliminary data.</text>
</comment>
<gene>
    <name evidence="2" type="ORF">GSTENG00006536001</name>
</gene>